<dbReference type="RefSeq" id="WP_302037465.1">
    <property type="nucleotide sequence ID" value="NZ_JAUKPO010000004.1"/>
</dbReference>
<keyword evidence="1" id="KW-0378">Hydrolase</keyword>
<dbReference type="SUPFAM" id="SSF81296">
    <property type="entry name" value="E set domains"/>
    <property type="match status" value="1"/>
</dbReference>
<comment type="caution">
    <text evidence="1">The sequence shown here is derived from an EMBL/GenBank/DDBJ whole genome shotgun (WGS) entry which is preliminary data.</text>
</comment>
<dbReference type="Pfam" id="PF00756">
    <property type="entry name" value="Esterase"/>
    <property type="match status" value="1"/>
</dbReference>
<dbReference type="Proteomes" id="UP001168528">
    <property type="component" value="Unassembled WGS sequence"/>
</dbReference>
<keyword evidence="2" id="KW-1185">Reference proteome</keyword>
<dbReference type="Gene3D" id="2.60.40.10">
    <property type="entry name" value="Immunoglobulins"/>
    <property type="match status" value="1"/>
</dbReference>
<protein>
    <submittedName>
        <fullName evidence="1">Alpha/beta hydrolase-fold protein</fullName>
    </submittedName>
</protein>
<accession>A0ABT8R633</accession>
<evidence type="ECO:0000313" key="2">
    <source>
        <dbReference type="Proteomes" id="UP001168528"/>
    </source>
</evidence>
<sequence>MRIQSKDLVLLLSVFAILYFFPAQAQKRFSAKLDNSINFTGIMHHLDSLANIKDPKQRKKQIDAFWAALIKKKQIPLVENDSVAFLFKGEADSVFWQGDFNGWGSLAGGHIFNNRGYRVGKSDIWRMKAAFPANARIDYKIVLNGRTWITDPANPNQQWGGSGPNSELRMPEWKPEAISQSRKEVARGQLSENVLTSSESMGYTINYKVYTPANYQQLSDLPVIYITDGQEYADEKMGAMLHVLDNLIADQVIKPVIAVFIDPREDGNVNNNRRMFELPLNDRFVHFITEELIPAVDTTYKTKASADARAIMGTSLGGLNAAYVGVKASDKINLIAIHSPSFWYRPQIYGMFEDSPTLPLKIFMSTGVISDTQEGARRMKAIMEEKKYPLEYREINEGHSWGNWRSLIDDILIYFFAAK</sequence>
<dbReference type="GO" id="GO:0016787">
    <property type="term" value="F:hydrolase activity"/>
    <property type="evidence" value="ECO:0007669"/>
    <property type="project" value="UniProtKB-KW"/>
</dbReference>
<dbReference type="InterPro" id="IPR000801">
    <property type="entry name" value="Esterase-like"/>
</dbReference>
<gene>
    <name evidence="1" type="ORF">Q0590_10425</name>
</gene>
<dbReference type="InterPro" id="IPR050583">
    <property type="entry name" value="Mycobacterial_A85_antigen"/>
</dbReference>
<dbReference type="InterPro" id="IPR029058">
    <property type="entry name" value="AB_hydrolase_fold"/>
</dbReference>
<name>A0ABT8R633_9BACT</name>
<evidence type="ECO:0000313" key="1">
    <source>
        <dbReference type="EMBL" id="MDO1446668.1"/>
    </source>
</evidence>
<dbReference type="Gene3D" id="3.40.50.1820">
    <property type="entry name" value="alpha/beta hydrolase"/>
    <property type="match status" value="1"/>
</dbReference>
<dbReference type="EMBL" id="JAUKPO010000004">
    <property type="protein sequence ID" value="MDO1446668.1"/>
    <property type="molecule type" value="Genomic_DNA"/>
</dbReference>
<dbReference type="SUPFAM" id="SSF53474">
    <property type="entry name" value="alpha/beta-Hydrolases"/>
    <property type="match status" value="1"/>
</dbReference>
<dbReference type="InterPro" id="IPR013783">
    <property type="entry name" value="Ig-like_fold"/>
</dbReference>
<organism evidence="1 2">
    <name type="scientific">Rhodocytophaga aerolata</name>
    <dbReference type="NCBI Taxonomy" id="455078"/>
    <lineage>
        <taxon>Bacteria</taxon>
        <taxon>Pseudomonadati</taxon>
        <taxon>Bacteroidota</taxon>
        <taxon>Cytophagia</taxon>
        <taxon>Cytophagales</taxon>
        <taxon>Rhodocytophagaceae</taxon>
        <taxon>Rhodocytophaga</taxon>
    </lineage>
</organism>
<dbReference type="PANTHER" id="PTHR48098:SF3">
    <property type="entry name" value="IRON(III) ENTEROBACTIN ESTERASE"/>
    <property type="match status" value="1"/>
</dbReference>
<dbReference type="PANTHER" id="PTHR48098">
    <property type="entry name" value="ENTEROCHELIN ESTERASE-RELATED"/>
    <property type="match status" value="1"/>
</dbReference>
<reference evidence="1" key="1">
    <citation type="submission" date="2023-07" db="EMBL/GenBank/DDBJ databases">
        <title>The genome sequence of Rhodocytophaga aerolata KACC 12507.</title>
        <authorList>
            <person name="Zhang X."/>
        </authorList>
    </citation>
    <scope>NUCLEOTIDE SEQUENCE</scope>
    <source>
        <strain evidence="1">KACC 12507</strain>
    </source>
</reference>
<proteinExistence type="predicted"/>
<dbReference type="InterPro" id="IPR014756">
    <property type="entry name" value="Ig_E-set"/>
</dbReference>